<protein>
    <recommendedName>
        <fullName evidence="2">Alpha amylase, catalytic subdomain</fullName>
    </recommendedName>
</protein>
<organism evidence="1">
    <name type="scientific">hydrothermal vent metagenome</name>
    <dbReference type="NCBI Taxonomy" id="652676"/>
    <lineage>
        <taxon>unclassified sequences</taxon>
        <taxon>metagenomes</taxon>
        <taxon>ecological metagenomes</taxon>
    </lineage>
</organism>
<name>A0A3B0XY39_9ZZZZ</name>
<gene>
    <name evidence="1" type="ORF">MNBD_GAMMA08-154</name>
</gene>
<evidence type="ECO:0008006" key="2">
    <source>
        <dbReference type="Google" id="ProtNLM"/>
    </source>
</evidence>
<reference evidence="1" key="1">
    <citation type="submission" date="2018-06" db="EMBL/GenBank/DDBJ databases">
        <authorList>
            <person name="Zhirakovskaya E."/>
        </authorList>
    </citation>
    <scope>NUCLEOTIDE SEQUENCE</scope>
</reference>
<proteinExistence type="predicted"/>
<evidence type="ECO:0000313" key="1">
    <source>
        <dbReference type="EMBL" id="VAW68177.1"/>
    </source>
</evidence>
<dbReference type="EMBL" id="UOFH01000424">
    <property type="protein sequence ID" value="VAW68177.1"/>
    <property type="molecule type" value="Genomic_DNA"/>
</dbReference>
<accession>A0A3B0XY39</accession>
<dbReference type="AlphaFoldDB" id="A0A3B0XY39"/>
<sequence>MRNRMLSLFKNTVLLLTIIIYSSSLCAEHNHYNAPDAPIGIMGHHLHPEGEWMLTYSFMKMQMQGNLNGTEKVSAPLADYMISPLSMDMKMNMLGLMYGYSEKITIMTMLPVINNSMDLMMNMNGNVFTTQASGIGDFKFSILFENVDNWVNNIGLNLPTGSIDEKDTTPMSNGSAVQLPYPMQLGSGSYELTLGTTFIKIWGENNWGNKADAIIRLNDNDRNYKLGNSFEFNSWYSYGVSEKHTLMARVKLLKWSNISGADAALNPMMVPTADASLRAGTRADFLLGYNYQLAKETLVGIEVGIPVYQKLDGPQLKTDLTLQFGVQYEF</sequence>